<proteinExistence type="inferred from homology"/>
<keyword evidence="2" id="KW-0732">Signal</keyword>
<reference evidence="4" key="1">
    <citation type="submission" date="2023-07" db="EMBL/GenBank/DDBJ databases">
        <title>Characterization of two Paracoccaceae strains isolated from Phycosphere and proposal of Xinfangfangia lacusdiani sp. nov.</title>
        <authorList>
            <person name="Deng Y."/>
            <person name="Zhang Y.Q."/>
        </authorList>
    </citation>
    <scope>NUCLEOTIDE SEQUENCE [LARGE SCALE GENOMIC DNA]</scope>
    <source>
        <strain evidence="4">CPCC 101403</strain>
    </source>
</reference>
<evidence type="ECO:0000313" key="3">
    <source>
        <dbReference type="EMBL" id="MDT1064236.1"/>
    </source>
</evidence>
<dbReference type="Gene3D" id="3.40.190.150">
    <property type="entry name" value="Bordetella uptake gene, domain 1"/>
    <property type="match status" value="1"/>
</dbReference>
<evidence type="ECO:0000256" key="2">
    <source>
        <dbReference type="SAM" id="SignalP"/>
    </source>
</evidence>
<protein>
    <submittedName>
        <fullName evidence="3">Tripartite tricarboxylate transporter substrate-binding protein</fullName>
    </submittedName>
</protein>
<feature type="chain" id="PRO_5047061376" evidence="2">
    <location>
        <begin position="25"/>
        <end position="346"/>
    </location>
</feature>
<dbReference type="InterPro" id="IPR042100">
    <property type="entry name" value="Bug_dom1"/>
</dbReference>
<evidence type="ECO:0000256" key="1">
    <source>
        <dbReference type="ARBA" id="ARBA00006987"/>
    </source>
</evidence>
<dbReference type="Gene3D" id="3.40.190.10">
    <property type="entry name" value="Periplasmic binding protein-like II"/>
    <property type="match status" value="1"/>
</dbReference>
<dbReference type="PANTHER" id="PTHR42928">
    <property type="entry name" value="TRICARBOXYLATE-BINDING PROTEIN"/>
    <property type="match status" value="1"/>
</dbReference>
<dbReference type="Pfam" id="PF03401">
    <property type="entry name" value="TctC"/>
    <property type="match status" value="1"/>
</dbReference>
<dbReference type="InterPro" id="IPR005064">
    <property type="entry name" value="BUG"/>
</dbReference>
<dbReference type="PANTHER" id="PTHR42928:SF3">
    <property type="entry name" value="UPF0065 PROTEIN YFLP"/>
    <property type="match status" value="1"/>
</dbReference>
<dbReference type="Proteomes" id="UP001251085">
    <property type="component" value="Unassembled WGS sequence"/>
</dbReference>
<feature type="signal peptide" evidence="2">
    <location>
        <begin position="1"/>
        <end position="24"/>
    </location>
</feature>
<sequence>MHYSWKAGLLAGVLATQASFATMAAAETAEEFYDRHDITLIVGAAAGGGADFYARQFVPMLEKHIPGHPRIIVQNLPGASGMTAAIQLQNSAPRDGTVIAMLQRNNLYLPLVSQVSVEFDPREVNWLGSLNKEIYTVAVMSDSEAKTADDLFKVAVPTGATSYANENRVIPALMNQYYGTKFEIITGYEGADAMTLALERGEIEARMLPVDNLLGYGNEAPWFKEGRIKVLMQTAVNPSSQIPDAPNLLDFTKDPEIKALTEFVLLPMEAGRPFAAPPDVPAERLEALQKAFVDAAGDPEYVAQMEKIANTPTPISGPDVTKIVEQLYGASDTVLNSARALVNPPS</sequence>
<comment type="caution">
    <text evidence="3">The sequence shown here is derived from an EMBL/GenBank/DDBJ whole genome shotgun (WGS) entry which is preliminary data.</text>
</comment>
<keyword evidence="4" id="KW-1185">Reference proteome</keyword>
<accession>A0ABU3EJI2</accession>
<dbReference type="EMBL" id="JAVRQI010000019">
    <property type="protein sequence ID" value="MDT1064236.1"/>
    <property type="molecule type" value="Genomic_DNA"/>
</dbReference>
<name>A0ABU3EJI2_9RHOB</name>
<organism evidence="3 4">
    <name type="scientific">Paracoccus broussonetiae</name>
    <dbReference type="NCBI Taxonomy" id="3075834"/>
    <lineage>
        <taxon>Bacteria</taxon>
        <taxon>Pseudomonadati</taxon>
        <taxon>Pseudomonadota</taxon>
        <taxon>Alphaproteobacteria</taxon>
        <taxon>Rhodobacterales</taxon>
        <taxon>Paracoccaceae</taxon>
        <taxon>Paracoccus</taxon>
    </lineage>
</organism>
<comment type="similarity">
    <text evidence="1">Belongs to the UPF0065 (bug) family.</text>
</comment>
<gene>
    <name evidence="3" type="ORF">RM190_20400</name>
</gene>
<evidence type="ECO:0000313" key="4">
    <source>
        <dbReference type="Proteomes" id="UP001251085"/>
    </source>
</evidence>
<dbReference type="RefSeq" id="WP_311761324.1">
    <property type="nucleotide sequence ID" value="NZ_JAVRQI010000019.1"/>
</dbReference>